<dbReference type="Proteomes" id="UP000799439">
    <property type="component" value="Unassembled WGS sequence"/>
</dbReference>
<keyword evidence="2" id="KW-1185">Reference proteome</keyword>
<protein>
    <submittedName>
        <fullName evidence="1">Uncharacterized protein</fullName>
    </submittedName>
</protein>
<evidence type="ECO:0000313" key="1">
    <source>
        <dbReference type="EMBL" id="KAF2157920.1"/>
    </source>
</evidence>
<organism evidence="1 2">
    <name type="scientific">Myriangium duriaei CBS 260.36</name>
    <dbReference type="NCBI Taxonomy" id="1168546"/>
    <lineage>
        <taxon>Eukaryota</taxon>
        <taxon>Fungi</taxon>
        <taxon>Dikarya</taxon>
        <taxon>Ascomycota</taxon>
        <taxon>Pezizomycotina</taxon>
        <taxon>Dothideomycetes</taxon>
        <taxon>Dothideomycetidae</taxon>
        <taxon>Myriangiales</taxon>
        <taxon>Myriangiaceae</taxon>
        <taxon>Myriangium</taxon>
    </lineage>
</organism>
<gene>
    <name evidence="1" type="ORF">K461DRAFT_274160</name>
</gene>
<evidence type="ECO:0000313" key="2">
    <source>
        <dbReference type="Proteomes" id="UP000799439"/>
    </source>
</evidence>
<comment type="caution">
    <text evidence="1">The sequence shown here is derived from an EMBL/GenBank/DDBJ whole genome shotgun (WGS) entry which is preliminary data.</text>
</comment>
<proteinExistence type="predicted"/>
<accession>A0A9P4MK72</accession>
<dbReference type="AlphaFoldDB" id="A0A9P4MK72"/>
<reference evidence="1" key="1">
    <citation type="journal article" date="2020" name="Stud. Mycol.">
        <title>101 Dothideomycetes genomes: a test case for predicting lifestyles and emergence of pathogens.</title>
        <authorList>
            <person name="Haridas S."/>
            <person name="Albert R."/>
            <person name="Binder M."/>
            <person name="Bloem J."/>
            <person name="Labutti K."/>
            <person name="Salamov A."/>
            <person name="Andreopoulos B."/>
            <person name="Baker S."/>
            <person name="Barry K."/>
            <person name="Bills G."/>
            <person name="Bluhm B."/>
            <person name="Cannon C."/>
            <person name="Castanera R."/>
            <person name="Culley D."/>
            <person name="Daum C."/>
            <person name="Ezra D."/>
            <person name="Gonzalez J."/>
            <person name="Henrissat B."/>
            <person name="Kuo A."/>
            <person name="Liang C."/>
            <person name="Lipzen A."/>
            <person name="Lutzoni F."/>
            <person name="Magnuson J."/>
            <person name="Mondo S."/>
            <person name="Nolan M."/>
            <person name="Ohm R."/>
            <person name="Pangilinan J."/>
            <person name="Park H.-J."/>
            <person name="Ramirez L."/>
            <person name="Alfaro M."/>
            <person name="Sun H."/>
            <person name="Tritt A."/>
            <person name="Yoshinaga Y."/>
            <person name="Zwiers L.-H."/>
            <person name="Turgeon B."/>
            <person name="Goodwin S."/>
            <person name="Spatafora J."/>
            <person name="Crous P."/>
            <person name="Grigoriev I."/>
        </authorList>
    </citation>
    <scope>NUCLEOTIDE SEQUENCE</scope>
    <source>
        <strain evidence="1">CBS 260.36</strain>
    </source>
</reference>
<sequence length="183" mass="19991">MSLSLVTFHVTRPHNHERVRMMTRYTTGIPRQANSNAIARSGRPRGSTTRVWKANCAAVVLTHRERGSVGRLYGHFNSLAGAWTRGVNEVNDAICFTGRRTGGTSILQPASRPAGTSCSEWCGGASSEAEGRCGRHALCGSIYRLIPCTSPTRRVERRPCICNRVCLSARVAVVAFSHKHEGQ</sequence>
<dbReference type="EMBL" id="ML996081">
    <property type="protein sequence ID" value="KAF2157920.1"/>
    <property type="molecule type" value="Genomic_DNA"/>
</dbReference>
<name>A0A9P4MK72_9PEZI</name>